<keyword evidence="1" id="KW-0472">Membrane</keyword>
<sequence length="187" mass="21567">MEKNKNQQIYICKTDDNKIIYFNKATSSFGSVYYSEKKVSQGVLLTTNLLSYAFIRQFDFLVMNNEYEIFGVLLTVLLGVTYGVLAGVLKRNQVSKREIVVKRMRIDQKKLDNYLALANVELDQNKGVVFFLFFGTLLCIIAFHISGSIYLLLGGMILMSMGVFYLIDYNLKVRKKLYAELKEMKIK</sequence>
<dbReference type="Proteomes" id="UP000664495">
    <property type="component" value="Unassembled WGS sequence"/>
</dbReference>
<reference evidence="2 3" key="1">
    <citation type="submission" date="2021-03" db="EMBL/GenBank/DDBJ databases">
        <title>Enterococcal diversity collection.</title>
        <authorList>
            <person name="Gilmore M.S."/>
            <person name="Schwartzman J."/>
            <person name="Van Tyne D."/>
            <person name="Martin M."/>
            <person name="Earl A.M."/>
            <person name="Manson A.L."/>
            <person name="Straub T."/>
            <person name="Salamzade R."/>
            <person name="Saavedra J."/>
            <person name="Lebreton F."/>
            <person name="Prichula J."/>
            <person name="Schaufler K."/>
            <person name="Gaca A."/>
            <person name="Sgardioli B."/>
            <person name="Wagenaar J."/>
            <person name="Strong T."/>
        </authorList>
    </citation>
    <scope>NUCLEOTIDE SEQUENCE [LARGE SCALE GENOMIC DNA]</scope>
    <source>
        <strain evidence="2 3">MJM16</strain>
    </source>
</reference>
<feature type="transmembrane region" description="Helical" evidence="1">
    <location>
        <begin position="127"/>
        <end position="143"/>
    </location>
</feature>
<feature type="transmembrane region" description="Helical" evidence="1">
    <location>
        <begin position="69"/>
        <end position="89"/>
    </location>
</feature>
<evidence type="ECO:0000256" key="1">
    <source>
        <dbReference type="SAM" id="Phobius"/>
    </source>
</evidence>
<proteinExistence type="predicted"/>
<keyword evidence="1" id="KW-0812">Transmembrane</keyword>
<dbReference type="EMBL" id="JAFLVR010000004">
    <property type="protein sequence ID" value="MBO0450956.1"/>
    <property type="molecule type" value="Genomic_DNA"/>
</dbReference>
<evidence type="ECO:0000313" key="2">
    <source>
        <dbReference type="EMBL" id="MBO0450956.1"/>
    </source>
</evidence>
<accession>A0ABS3HBW5</accession>
<evidence type="ECO:0000313" key="3">
    <source>
        <dbReference type="Proteomes" id="UP000664495"/>
    </source>
</evidence>
<keyword evidence="3" id="KW-1185">Reference proteome</keyword>
<evidence type="ECO:0008006" key="4">
    <source>
        <dbReference type="Google" id="ProtNLM"/>
    </source>
</evidence>
<comment type="caution">
    <text evidence="2">The sequence shown here is derived from an EMBL/GenBank/DDBJ whole genome shotgun (WGS) entry which is preliminary data.</text>
</comment>
<name>A0ABS3HBW5_9ENTE</name>
<dbReference type="RefSeq" id="WP_207106768.1">
    <property type="nucleotide sequence ID" value="NZ_JAFLVR010000004.1"/>
</dbReference>
<organism evidence="2 3">
    <name type="scientific">Candidatus Enterococcus murrayae</name>
    <dbReference type="NCBI Taxonomy" id="2815321"/>
    <lineage>
        <taxon>Bacteria</taxon>
        <taxon>Bacillati</taxon>
        <taxon>Bacillota</taxon>
        <taxon>Bacilli</taxon>
        <taxon>Lactobacillales</taxon>
        <taxon>Enterococcaceae</taxon>
        <taxon>Enterococcus</taxon>
    </lineage>
</organism>
<protein>
    <recommendedName>
        <fullName evidence="4">Tandem five-TM protein</fullName>
    </recommendedName>
</protein>
<feature type="transmembrane region" description="Helical" evidence="1">
    <location>
        <begin position="149"/>
        <end position="167"/>
    </location>
</feature>
<gene>
    <name evidence="2" type="ORF">JZO85_01665</name>
</gene>
<keyword evidence="1" id="KW-1133">Transmembrane helix</keyword>